<evidence type="ECO:0000256" key="7">
    <source>
        <dbReference type="SAM" id="Phobius"/>
    </source>
</evidence>
<evidence type="ECO:0000256" key="1">
    <source>
        <dbReference type="ARBA" id="ARBA00004651"/>
    </source>
</evidence>
<gene>
    <name evidence="9" type="ORF">CYJ32_01675</name>
</gene>
<feature type="domain" description="Phosphatidylglycerol lysyltransferase C-terminal" evidence="8">
    <location>
        <begin position="560"/>
        <end position="858"/>
    </location>
</feature>
<feature type="transmembrane region" description="Helical" evidence="7">
    <location>
        <begin position="366"/>
        <end position="391"/>
    </location>
</feature>
<dbReference type="GO" id="GO:0016755">
    <property type="term" value="F:aminoacyltransferase activity"/>
    <property type="evidence" value="ECO:0007669"/>
    <property type="project" value="TreeGrafter"/>
</dbReference>
<feature type="transmembrane region" description="Helical" evidence="7">
    <location>
        <begin position="52"/>
        <end position="71"/>
    </location>
</feature>
<name>A0A2I1M7R3_9BIFI</name>
<evidence type="ECO:0000313" key="9">
    <source>
        <dbReference type="EMBL" id="PKZ16168.1"/>
    </source>
</evidence>
<dbReference type="GO" id="GO:0055091">
    <property type="term" value="P:phospholipid homeostasis"/>
    <property type="evidence" value="ECO:0007669"/>
    <property type="project" value="TreeGrafter"/>
</dbReference>
<feature type="transmembrane region" description="Helical" evidence="7">
    <location>
        <begin position="412"/>
        <end position="434"/>
    </location>
</feature>
<dbReference type="InterPro" id="IPR051211">
    <property type="entry name" value="PG_lysyltransferase"/>
</dbReference>
<reference evidence="9 10" key="1">
    <citation type="submission" date="2017-12" db="EMBL/GenBank/DDBJ databases">
        <title>Phylogenetic diversity of female urinary microbiome.</title>
        <authorList>
            <person name="Thomas-White K."/>
            <person name="Wolfe A.J."/>
        </authorList>
    </citation>
    <scope>NUCLEOTIDE SEQUENCE [LARGE SCALE GENOMIC DNA]</scope>
    <source>
        <strain evidence="9 10">UMB0064</strain>
    </source>
</reference>
<keyword evidence="2" id="KW-1003">Cell membrane</keyword>
<dbReference type="GO" id="GO:0005886">
    <property type="term" value="C:plasma membrane"/>
    <property type="evidence" value="ECO:0007669"/>
    <property type="project" value="UniProtKB-SubCell"/>
</dbReference>
<evidence type="ECO:0000256" key="6">
    <source>
        <dbReference type="SAM" id="MobiDB-lite"/>
    </source>
</evidence>
<evidence type="ECO:0000256" key="4">
    <source>
        <dbReference type="ARBA" id="ARBA00022989"/>
    </source>
</evidence>
<dbReference type="RefSeq" id="WP_049217609.1">
    <property type="nucleotide sequence ID" value="NZ_JVKN01000017.1"/>
</dbReference>
<dbReference type="PANTHER" id="PTHR34697:SF2">
    <property type="entry name" value="PHOSPHATIDYLGLYCEROL LYSYLTRANSFERASE"/>
    <property type="match status" value="1"/>
</dbReference>
<feature type="region of interest" description="Disordered" evidence="6">
    <location>
        <begin position="1"/>
        <end position="30"/>
    </location>
</feature>
<dbReference type="Proteomes" id="UP000242263">
    <property type="component" value="Unassembled WGS sequence"/>
</dbReference>
<dbReference type="PANTHER" id="PTHR34697">
    <property type="entry name" value="PHOSPHATIDYLGLYCEROL LYSYLTRANSFERASE"/>
    <property type="match status" value="1"/>
</dbReference>
<proteinExistence type="predicted"/>
<evidence type="ECO:0000313" key="10">
    <source>
        <dbReference type="Proteomes" id="UP000242263"/>
    </source>
</evidence>
<dbReference type="InterPro" id="IPR024320">
    <property type="entry name" value="LPG_synthase_C"/>
</dbReference>
<feature type="transmembrane region" description="Helical" evidence="7">
    <location>
        <begin position="149"/>
        <end position="170"/>
    </location>
</feature>
<feature type="transmembrane region" description="Helical" evidence="7">
    <location>
        <begin position="273"/>
        <end position="293"/>
    </location>
</feature>
<dbReference type="Pfam" id="PF09924">
    <property type="entry name" value="LPG_synthase_C"/>
    <property type="match status" value="1"/>
</dbReference>
<accession>A0A2I1M7R3</accession>
<keyword evidence="3 7" id="KW-0812">Transmembrane</keyword>
<feature type="transmembrane region" description="Helical" evidence="7">
    <location>
        <begin position="481"/>
        <end position="499"/>
    </location>
</feature>
<organism evidence="9 10">
    <name type="scientific">Alloscardovia omnicolens</name>
    <dbReference type="NCBI Taxonomy" id="419015"/>
    <lineage>
        <taxon>Bacteria</taxon>
        <taxon>Bacillati</taxon>
        <taxon>Actinomycetota</taxon>
        <taxon>Actinomycetes</taxon>
        <taxon>Bifidobacteriales</taxon>
        <taxon>Bifidobacteriaceae</taxon>
        <taxon>Alloscardovia</taxon>
    </lineage>
</organism>
<evidence type="ECO:0000259" key="8">
    <source>
        <dbReference type="Pfam" id="PF09924"/>
    </source>
</evidence>
<comment type="caution">
    <text evidence="9">The sequence shown here is derived from an EMBL/GenBank/DDBJ whole genome shotgun (WGS) entry which is preliminary data.</text>
</comment>
<evidence type="ECO:0000256" key="3">
    <source>
        <dbReference type="ARBA" id="ARBA00022692"/>
    </source>
</evidence>
<sequence length="893" mass="99372">MTDTVEKKEQVAHSNHDSRNNNDKKRRKSRGIAQSVGTILLDVIKFLTDRPLTLCMTGLFVLVNIAMRIAWDASIIGPKYDSVISPFSKVNKFPGEFFNVTLRDLHGYGWARSLGTIFIVNTVTGLVVGVFVIIALFGVAESKLGWLKALTVSVVSTTIGLSSAFGLYFAAYSGTHRWVALSRFPLNYGITVLVIGAFMAASSTMNALWQRRISIVIYAVMVTLILYRGAFIDYAIILSAFIGHMLGYMISSNNLSQVVSAYRYIGVVERRRILAVVYTVFATGPLVAAFSRVHAGPLSSLGMLLSADSVSASHHITCENNSLGADCLIFHRALGADRVLSMTLSIMLLLVMLTIAWGLLRGLRVAAWSAIVLNAMIALTTSGFYIFLPLTRDTTVDVSFAERIKFVVSNGGLFNLALMAIMTIGFIIAIVVNFESFPYTTNRSRLINGGGIIGFSAVTLIDLCIMLSSDSVKWSTSFGRIVLDCIALCLNILLHFFPMGFLRQTWGMEHGVLNSSTGIWMIQLSGLIFWLIVEGVFLRWFSAVTASKNEQSAHVDAVLRKGGESMSFMATWDGNRYWYSKDGNTAIAYRVYLNIAIAVTGAFGTPSAYEQALKEFTQFCEEHGWTPVMYSVHNNQREILENWGWNSLDVGTEMIINPREWKTTGKKWQDIRTAINKAKREGITDVLSTFKAEPIEIRQQIMDISEEWTEEKALPEMKFTLGGVEELMDERVKILYAIDEQGVVQAVTSWMPTYRDGVIVGWTLDFMRHRDNSMKGIMEYLIARMAERLHDDENSTVEFLSLSAAPLSGMAVHDGQSELLSHTLELVGKLLEPAYGFSSLFFFKKKFQPQEDHVFIVYPDSAKLLQVSLAISHAYLPQISASDLITLLKTMRG</sequence>
<feature type="transmembrane region" description="Helical" evidence="7">
    <location>
        <begin position="216"/>
        <end position="242"/>
    </location>
</feature>
<dbReference type="AlphaFoldDB" id="A0A2I1M7R3"/>
<evidence type="ECO:0000256" key="5">
    <source>
        <dbReference type="ARBA" id="ARBA00023136"/>
    </source>
</evidence>
<feature type="transmembrane region" description="Helical" evidence="7">
    <location>
        <begin position="339"/>
        <end position="360"/>
    </location>
</feature>
<feature type="transmembrane region" description="Helical" evidence="7">
    <location>
        <begin position="190"/>
        <end position="209"/>
    </location>
</feature>
<keyword evidence="5 7" id="KW-0472">Membrane</keyword>
<evidence type="ECO:0000256" key="2">
    <source>
        <dbReference type="ARBA" id="ARBA00022475"/>
    </source>
</evidence>
<feature type="transmembrane region" description="Helical" evidence="7">
    <location>
        <begin position="519"/>
        <end position="541"/>
    </location>
</feature>
<feature type="transmembrane region" description="Helical" evidence="7">
    <location>
        <begin position="446"/>
        <end position="469"/>
    </location>
</feature>
<comment type="subcellular location">
    <subcellularLocation>
        <location evidence="1">Cell membrane</location>
        <topology evidence="1">Multi-pass membrane protein</topology>
    </subcellularLocation>
</comment>
<protein>
    <submittedName>
        <fullName evidence="9">DUF2156 domain-containing protein</fullName>
    </submittedName>
</protein>
<feature type="transmembrane region" description="Helical" evidence="7">
    <location>
        <begin position="114"/>
        <end position="137"/>
    </location>
</feature>
<keyword evidence="4 7" id="KW-1133">Transmembrane helix</keyword>
<dbReference type="EMBL" id="PKGU01000001">
    <property type="protein sequence ID" value="PKZ16168.1"/>
    <property type="molecule type" value="Genomic_DNA"/>
</dbReference>
<feature type="compositionally biased region" description="Basic and acidic residues" evidence="6">
    <location>
        <begin position="1"/>
        <end position="23"/>
    </location>
</feature>